<name>A0A0K9NLV7_ZOSMR</name>
<evidence type="ECO:0000256" key="1">
    <source>
        <dbReference type="ARBA" id="ARBA00009375"/>
    </source>
</evidence>
<reference evidence="8" key="1">
    <citation type="journal article" date="2016" name="Nature">
        <title>The genome of the seagrass Zostera marina reveals angiosperm adaptation to the sea.</title>
        <authorList>
            <person name="Olsen J.L."/>
            <person name="Rouze P."/>
            <person name="Verhelst B."/>
            <person name="Lin Y.-C."/>
            <person name="Bayer T."/>
            <person name="Collen J."/>
            <person name="Dattolo E."/>
            <person name="De Paoli E."/>
            <person name="Dittami S."/>
            <person name="Maumus F."/>
            <person name="Michel G."/>
            <person name="Kersting A."/>
            <person name="Lauritano C."/>
            <person name="Lohaus R."/>
            <person name="Toepel M."/>
            <person name="Tonon T."/>
            <person name="Vanneste K."/>
            <person name="Amirebrahimi M."/>
            <person name="Brakel J."/>
            <person name="Bostroem C."/>
            <person name="Chovatia M."/>
            <person name="Grimwood J."/>
            <person name="Jenkins J.W."/>
            <person name="Jueterbock A."/>
            <person name="Mraz A."/>
            <person name="Stam W.T."/>
            <person name="Tice H."/>
            <person name="Bornberg-Bauer E."/>
            <person name="Green P.J."/>
            <person name="Pearson G.A."/>
            <person name="Procaccini G."/>
            <person name="Duarte C.M."/>
            <person name="Schmutz J."/>
            <person name="Reusch T.B.H."/>
            <person name="Van de Peer Y."/>
        </authorList>
    </citation>
    <scope>NUCLEOTIDE SEQUENCE [LARGE SCALE GENOMIC DNA]</scope>
    <source>
        <strain evidence="8">cv. Finnish</strain>
    </source>
</reference>
<comment type="caution">
    <text evidence="7">The sequence shown here is derived from an EMBL/GenBank/DDBJ whole genome shotgun (WGS) entry which is preliminary data.</text>
</comment>
<dbReference type="OrthoDB" id="271910at2759"/>
<dbReference type="InterPro" id="IPR020095">
    <property type="entry name" value="PsdUridine_synth_TruA_C"/>
</dbReference>
<organism evidence="7 8">
    <name type="scientific">Zostera marina</name>
    <name type="common">Eelgrass</name>
    <dbReference type="NCBI Taxonomy" id="29655"/>
    <lineage>
        <taxon>Eukaryota</taxon>
        <taxon>Viridiplantae</taxon>
        <taxon>Streptophyta</taxon>
        <taxon>Embryophyta</taxon>
        <taxon>Tracheophyta</taxon>
        <taxon>Spermatophyta</taxon>
        <taxon>Magnoliopsida</taxon>
        <taxon>Liliopsida</taxon>
        <taxon>Zosteraceae</taxon>
        <taxon>Zostera</taxon>
    </lineage>
</organism>
<dbReference type="EC" id="5.4.99.12" evidence="4"/>
<dbReference type="GO" id="GO:0160147">
    <property type="term" value="F:tRNA pseudouridine(38-40) synthase activity"/>
    <property type="evidence" value="ECO:0007669"/>
    <property type="project" value="UniProtKB-EC"/>
</dbReference>
<dbReference type="GO" id="GO:0003723">
    <property type="term" value="F:RNA binding"/>
    <property type="evidence" value="ECO:0007669"/>
    <property type="project" value="InterPro"/>
</dbReference>
<evidence type="ECO:0000313" key="8">
    <source>
        <dbReference type="Proteomes" id="UP000036987"/>
    </source>
</evidence>
<protein>
    <recommendedName>
        <fullName evidence="4">tRNA pseudouridine synthase</fullName>
        <ecNumber evidence="4">5.4.99.12</ecNumber>
    </recommendedName>
</protein>
<dbReference type="Gene3D" id="3.30.70.660">
    <property type="entry name" value="Pseudouridine synthase I, catalytic domain, C-terminal subdomain"/>
    <property type="match status" value="1"/>
</dbReference>
<dbReference type="CDD" id="cd02570">
    <property type="entry name" value="PseudoU_synth_EcTruA"/>
    <property type="match status" value="1"/>
</dbReference>
<dbReference type="Proteomes" id="UP000036987">
    <property type="component" value="Unassembled WGS sequence"/>
</dbReference>
<dbReference type="InterPro" id="IPR020103">
    <property type="entry name" value="PsdUridine_synth_cat_dom_sf"/>
</dbReference>
<dbReference type="OMA" id="FHKFVGQ"/>
<evidence type="ECO:0000313" key="7">
    <source>
        <dbReference type="EMBL" id="KMZ57077.1"/>
    </source>
</evidence>
<feature type="compositionally biased region" description="Basic and acidic residues" evidence="5">
    <location>
        <begin position="31"/>
        <end position="42"/>
    </location>
</feature>
<dbReference type="GO" id="GO:0031119">
    <property type="term" value="P:tRNA pseudouridine synthesis"/>
    <property type="evidence" value="ECO:0000318"/>
    <property type="project" value="GO_Central"/>
</dbReference>
<gene>
    <name evidence="7" type="ORF">ZOSMA_89G00270</name>
</gene>
<dbReference type="Gene3D" id="3.30.70.580">
    <property type="entry name" value="Pseudouridine synthase I, catalytic domain, N-terminal subdomain"/>
    <property type="match status" value="1"/>
</dbReference>
<dbReference type="FunFam" id="3.30.70.580:FF:000008">
    <property type="entry name" value="tRNA pseudouridine synthase A"/>
    <property type="match status" value="1"/>
</dbReference>
<dbReference type="InterPro" id="IPR001406">
    <property type="entry name" value="PsdUridine_synth_TruA"/>
</dbReference>
<evidence type="ECO:0000259" key="6">
    <source>
        <dbReference type="Pfam" id="PF01416"/>
    </source>
</evidence>
<dbReference type="Pfam" id="PF01416">
    <property type="entry name" value="PseudoU_synth_1"/>
    <property type="match status" value="2"/>
</dbReference>
<feature type="domain" description="Pseudouridine synthase I TruA alpha/beta" evidence="6">
    <location>
        <begin position="68"/>
        <end position="177"/>
    </location>
</feature>
<dbReference type="InterPro" id="IPR020097">
    <property type="entry name" value="PsdUridine_synth_TruA_a/b_dom"/>
</dbReference>
<dbReference type="EMBL" id="LFYR01002109">
    <property type="protein sequence ID" value="KMZ57077.1"/>
    <property type="molecule type" value="Genomic_DNA"/>
</dbReference>
<keyword evidence="2 4" id="KW-0819">tRNA processing</keyword>
<comment type="similarity">
    <text evidence="1 4">Belongs to the tRNA pseudouridine synthase TruA family.</text>
</comment>
<dbReference type="PANTHER" id="PTHR11142">
    <property type="entry name" value="PSEUDOURIDYLATE SYNTHASE"/>
    <property type="match status" value="1"/>
</dbReference>
<feature type="region of interest" description="Disordered" evidence="5">
    <location>
        <begin position="1"/>
        <end position="42"/>
    </location>
</feature>
<feature type="domain" description="Pseudouridine synthase I TruA alpha/beta" evidence="6">
    <location>
        <begin position="218"/>
        <end position="373"/>
    </location>
</feature>
<feature type="compositionally biased region" description="Basic and acidic residues" evidence="5">
    <location>
        <begin position="8"/>
        <end position="18"/>
    </location>
</feature>
<sequence>MIQSEMEPSVHKDSKRPLDSPSFSSKPLKTSRAEDREGEVAAEIEEKVRGESLTIRSGNRSQRYLVSIEYIGTRFLGSQRQPNFRTVIGCLEKAFQKFVGQPVSIFCSSRTDTGVHALSNVCHVDVERISKRKPGEILQPHEPDVVKKAVNHFLQKNEGDMMVVDVRCVPPDFHARYKALERTYFYRFLSGPEPLSVFERDRAWHIPEELDILSIQEACKILVGCHDFSSFRGSGCQAKSPIKTLDELHISEVTPSLYFPSTTERGIPNSSGEPLAFNVNTGPTPQGSFCSQNCASTDASFGQRKSHRCYIITARAPSFLYHQVRLIVGVLKCVGMGNLTVNDVKKILDAKTVTASSAMAPSCGLYLGNVKYDLP</sequence>
<dbReference type="STRING" id="29655.A0A0K9NLV7"/>
<evidence type="ECO:0000256" key="5">
    <source>
        <dbReference type="SAM" id="MobiDB-lite"/>
    </source>
</evidence>
<dbReference type="GO" id="GO:0009982">
    <property type="term" value="F:pseudouridine synthase activity"/>
    <property type="evidence" value="ECO:0000318"/>
    <property type="project" value="GO_Central"/>
</dbReference>
<dbReference type="SUPFAM" id="SSF55120">
    <property type="entry name" value="Pseudouridine synthase"/>
    <property type="match status" value="1"/>
</dbReference>
<dbReference type="HAMAP" id="MF_00171">
    <property type="entry name" value="TruA"/>
    <property type="match status" value="1"/>
</dbReference>
<dbReference type="AlphaFoldDB" id="A0A0K9NLV7"/>
<evidence type="ECO:0000256" key="4">
    <source>
        <dbReference type="RuleBase" id="RU003792"/>
    </source>
</evidence>
<dbReference type="InterPro" id="IPR020094">
    <property type="entry name" value="TruA/RsuA/RluB/E/F_N"/>
</dbReference>
<comment type="catalytic activity">
    <reaction evidence="4">
        <text>uridine(38/39/40) in tRNA = pseudouridine(38/39/40) in tRNA</text>
        <dbReference type="Rhea" id="RHEA:22376"/>
        <dbReference type="Rhea" id="RHEA-COMP:10085"/>
        <dbReference type="Rhea" id="RHEA-COMP:10087"/>
        <dbReference type="ChEBI" id="CHEBI:65314"/>
        <dbReference type="ChEBI" id="CHEBI:65315"/>
        <dbReference type="EC" id="5.4.99.12"/>
    </reaction>
</comment>
<dbReference type="PANTHER" id="PTHR11142:SF0">
    <property type="entry name" value="TRNA PSEUDOURIDINE SYNTHASE-LIKE 1"/>
    <property type="match status" value="1"/>
</dbReference>
<keyword evidence="3 4" id="KW-0413">Isomerase</keyword>
<proteinExistence type="inferred from homology"/>
<accession>A0A0K9NLV7</accession>
<evidence type="ECO:0000256" key="2">
    <source>
        <dbReference type="ARBA" id="ARBA00022694"/>
    </source>
</evidence>
<keyword evidence="8" id="KW-1185">Reference proteome</keyword>
<evidence type="ECO:0000256" key="3">
    <source>
        <dbReference type="ARBA" id="ARBA00023235"/>
    </source>
</evidence>